<keyword evidence="3" id="KW-1185">Reference proteome</keyword>
<feature type="region of interest" description="Disordered" evidence="1">
    <location>
        <begin position="367"/>
        <end position="406"/>
    </location>
</feature>
<dbReference type="Proteomes" id="UP000652761">
    <property type="component" value="Unassembled WGS sequence"/>
</dbReference>
<name>A0A843W7F8_COLES</name>
<evidence type="ECO:0000313" key="2">
    <source>
        <dbReference type="EMBL" id="MQM00855.1"/>
    </source>
</evidence>
<evidence type="ECO:0000313" key="3">
    <source>
        <dbReference type="Proteomes" id="UP000652761"/>
    </source>
</evidence>
<protein>
    <submittedName>
        <fullName evidence="2">Uncharacterized protein</fullName>
    </submittedName>
</protein>
<reference evidence="2" key="1">
    <citation type="submission" date="2017-07" db="EMBL/GenBank/DDBJ databases">
        <title>Taro Niue Genome Assembly and Annotation.</title>
        <authorList>
            <person name="Atibalentja N."/>
            <person name="Keating K."/>
            <person name="Fields C.J."/>
        </authorList>
    </citation>
    <scope>NUCLEOTIDE SEQUENCE</scope>
    <source>
        <strain evidence="2">Niue_2</strain>
        <tissue evidence="2">Leaf</tissue>
    </source>
</reference>
<comment type="caution">
    <text evidence="2">The sequence shown here is derived from an EMBL/GenBank/DDBJ whole genome shotgun (WGS) entry which is preliminary data.</text>
</comment>
<sequence length="406" mass="46204">MKDLDQKWRSWKYDLRTKFFTPYQKAQQHFACSDTRVKCSETNKQNKSKETFFHCASSKSFADIYHEEFLKPGATLDRGDFRMKKARGPVNDESAAMISSASVCHPQKKKDSLEGRRVRILNFSGEVDASGILMSDDNDNVVMGKKLGGEYYEVSILIAHDPTASLFIKDADGKNMNDVVGSHIIWFREYVFEDITSTRLLPLGQLRSRKRETRGLHPLKKKVTILLSRSRRRQEDSRIPFIRKRPQPCRIHRDQVQKATLKVFPSWCTHFPKKIESYLNPVYDENQDAAFYTSQDYEESLPHDLFGESTRPWVATVHASESHHHDDGGPALNAHLSQADDQAPQLLHLIPQLDHSQSQNLMTALKGKTVSSHSPRAGASHPMAPTSSPRIIPGQADNTPIRPRTI</sequence>
<dbReference type="AlphaFoldDB" id="A0A843W7F8"/>
<dbReference type="EMBL" id="NMUH01002576">
    <property type="protein sequence ID" value="MQM00855.1"/>
    <property type="molecule type" value="Genomic_DNA"/>
</dbReference>
<evidence type="ECO:0000256" key="1">
    <source>
        <dbReference type="SAM" id="MobiDB-lite"/>
    </source>
</evidence>
<accession>A0A843W7F8</accession>
<organism evidence="2 3">
    <name type="scientific">Colocasia esculenta</name>
    <name type="common">Wild taro</name>
    <name type="synonym">Arum esculentum</name>
    <dbReference type="NCBI Taxonomy" id="4460"/>
    <lineage>
        <taxon>Eukaryota</taxon>
        <taxon>Viridiplantae</taxon>
        <taxon>Streptophyta</taxon>
        <taxon>Embryophyta</taxon>
        <taxon>Tracheophyta</taxon>
        <taxon>Spermatophyta</taxon>
        <taxon>Magnoliopsida</taxon>
        <taxon>Liliopsida</taxon>
        <taxon>Araceae</taxon>
        <taxon>Aroideae</taxon>
        <taxon>Colocasieae</taxon>
        <taxon>Colocasia</taxon>
    </lineage>
</organism>
<proteinExistence type="predicted"/>
<gene>
    <name evidence="2" type="ORF">Taro_033603</name>
</gene>